<keyword evidence="3" id="KW-0119">Carbohydrate metabolism</keyword>
<evidence type="ECO:0000313" key="5">
    <source>
        <dbReference type="Proteomes" id="UP000326779"/>
    </source>
</evidence>
<dbReference type="InterPro" id="IPR000600">
    <property type="entry name" value="ROK"/>
</dbReference>
<sequence length="388" mass="42941">MKQLKTQDLLHQRNTKLVLREMFNHQAISRVDIARQLRLNKSTVSSLYSELEKKGYTVEIGAGESTKVGGRRPVMLKINARHGYFLSFDLGFNHLHVMANYFNGDVVYFHRISTRGEAIQQILAAIDNEIQKAFQKIQTETGLLGICFSVHGVVSNNTVVTSPWVDLRGVDLVANFSAKYAVPVVLENEANLAAIYERDFNGTDGKENILMVSIHKGIGAGIIWNNQLYRGFNGTAGEIGRSLMVTDGNSAGSDKGQKVEDYCSEDAIIDQIKEKKKLAHLVRDDVVKLDQANDTEVQTILANFSVAIARIIFNVATTLAPEAIYINSPLIEAIPRLMDQIKSAGSQLGIQQPVKLTNNSSYATMLGGCSLLLHQVLDMEDFDLHFAD</sequence>
<comment type="function">
    <text evidence="1">Transcriptional repressor of xylose-utilizing enzymes.</text>
</comment>
<dbReference type="GO" id="GO:0042732">
    <property type="term" value="P:D-xylose metabolic process"/>
    <property type="evidence" value="ECO:0007669"/>
    <property type="project" value="UniProtKB-KW"/>
</dbReference>
<dbReference type="InterPro" id="IPR036388">
    <property type="entry name" value="WH-like_DNA-bd_sf"/>
</dbReference>
<dbReference type="AlphaFoldDB" id="A0A5P2TY25"/>
<dbReference type="Pfam" id="PF00480">
    <property type="entry name" value="ROK"/>
    <property type="match status" value="1"/>
</dbReference>
<dbReference type="RefSeq" id="WP_150393091.1">
    <property type="nucleotide sequence ID" value="NZ_CP041364.1"/>
</dbReference>
<evidence type="ECO:0000256" key="3">
    <source>
        <dbReference type="ARBA" id="ARBA00022629"/>
    </source>
</evidence>
<reference evidence="4 5" key="1">
    <citation type="submission" date="2019-10" db="EMBL/GenBank/DDBJ databases">
        <title>The completed genome of Lactobacillus harbinensis M1.</title>
        <authorList>
            <person name="Zheng Y."/>
        </authorList>
    </citation>
    <scope>NUCLEOTIDE SEQUENCE [LARGE SCALE GENOMIC DNA]</scope>
    <source>
        <strain evidence="4 5">M1</strain>
    </source>
</reference>
<dbReference type="Gene3D" id="1.10.10.10">
    <property type="entry name" value="Winged helix-like DNA-binding domain superfamily/Winged helix DNA-binding domain"/>
    <property type="match status" value="1"/>
</dbReference>
<dbReference type="InterPro" id="IPR036390">
    <property type="entry name" value="WH_DNA-bd_sf"/>
</dbReference>
<dbReference type="SUPFAM" id="SSF46785">
    <property type="entry name" value="Winged helix' DNA-binding domain"/>
    <property type="match status" value="1"/>
</dbReference>
<dbReference type="SUPFAM" id="SSF53067">
    <property type="entry name" value="Actin-like ATPase domain"/>
    <property type="match status" value="1"/>
</dbReference>
<dbReference type="GeneID" id="78511206"/>
<dbReference type="Gene3D" id="3.30.420.40">
    <property type="match status" value="2"/>
</dbReference>
<evidence type="ECO:0000256" key="1">
    <source>
        <dbReference type="ARBA" id="ARBA00002486"/>
    </source>
</evidence>
<organism evidence="4 5">
    <name type="scientific">Schleiferilactobacillus harbinensis</name>
    <dbReference type="NCBI Taxonomy" id="304207"/>
    <lineage>
        <taxon>Bacteria</taxon>
        <taxon>Bacillati</taxon>
        <taxon>Bacillota</taxon>
        <taxon>Bacilli</taxon>
        <taxon>Lactobacillales</taxon>
        <taxon>Lactobacillaceae</taxon>
        <taxon>Schleiferilactobacillus</taxon>
    </lineage>
</organism>
<dbReference type="PROSITE" id="PS01125">
    <property type="entry name" value="ROK"/>
    <property type="match status" value="1"/>
</dbReference>
<dbReference type="Proteomes" id="UP000326779">
    <property type="component" value="Chromosome"/>
</dbReference>
<comment type="similarity">
    <text evidence="2">Belongs to the ROK (NagC/XylR) family.</text>
</comment>
<dbReference type="KEGG" id="lhb:D1010_02485"/>
<protein>
    <submittedName>
        <fullName evidence="4">ROK family protein</fullName>
    </submittedName>
</protein>
<dbReference type="InterPro" id="IPR049874">
    <property type="entry name" value="ROK_cs"/>
</dbReference>
<dbReference type="EMBL" id="CP045143">
    <property type="protein sequence ID" value="QFR22404.1"/>
    <property type="molecule type" value="Genomic_DNA"/>
</dbReference>
<keyword evidence="3" id="KW-0859">Xylose metabolism</keyword>
<name>A0A5P2TY25_9LACO</name>
<evidence type="ECO:0000313" key="4">
    <source>
        <dbReference type="EMBL" id="QFR22404.1"/>
    </source>
</evidence>
<evidence type="ECO:0000256" key="2">
    <source>
        <dbReference type="ARBA" id="ARBA00006479"/>
    </source>
</evidence>
<dbReference type="PANTHER" id="PTHR18964">
    <property type="entry name" value="ROK (REPRESSOR, ORF, KINASE) FAMILY"/>
    <property type="match status" value="1"/>
</dbReference>
<gene>
    <name evidence="4" type="ORF">D1010_02485</name>
</gene>
<accession>A0A5P2TY25</accession>
<proteinExistence type="inferred from homology"/>
<dbReference type="InterPro" id="IPR043129">
    <property type="entry name" value="ATPase_NBD"/>
</dbReference>
<dbReference type="PANTHER" id="PTHR18964:SF149">
    <property type="entry name" value="BIFUNCTIONAL UDP-N-ACETYLGLUCOSAMINE 2-EPIMERASE_N-ACETYLMANNOSAMINE KINASE"/>
    <property type="match status" value="1"/>
</dbReference>